<reference evidence="9 10" key="1">
    <citation type="journal article" date="2018" name="Genome Biol. Evol.">
        <title>Multiple Roots of Fruiting Body Formation in Amoebozoa.</title>
        <authorList>
            <person name="Hillmann F."/>
            <person name="Forbes G."/>
            <person name="Novohradska S."/>
            <person name="Ferling I."/>
            <person name="Riege K."/>
            <person name="Groth M."/>
            <person name="Westermann M."/>
            <person name="Marz M."/>
            <person name="Spaller T."/>
            <person name="Winckler T."/>
            <person name="Schaap P."/>
            <person name="Glockner G."/>
        </authorList>
    </citation>
    <scope>NUCLEOTIDE SEQUENCE [LARGE SCALE GENOMIC DNA]</scope>
    <source>
        <strain evidence="9 10">Jena</strain>
    </source>
</reference>
<dbReference type="InterPro" id="IPR041679">
    <property type="entry name" value="DNA2/NAM7-like_C"/>
</dbReference>
<dbReference type="PANTHER" id="PTHR43788:SF13">
    <property type="entry name" value="REGULATOR OF NONSENSE TRANSCRIPTS 1"/>
    <property type="match status" value="1"/>
</dbReference>
<dbReference type="InterPro" id="IPR014001">
    <property type="entry name" value="Helicase_ATP-bd"/>
</dbReference>
<dbReference type="EMBL" id="MDYQ01000139">
    <property type="protein sequence ID" value="PRP80757.1"/>
    <property type="molecule type" value="Genomic_DNA"/>
</dbReference>
<dbReference type="SMART" id="SM00487">
    <property type="entry name" value="DEXDc"/>
    <property type="match status" value="1"/>
</dbReference>
<keyword evidence="2" id="KW-0547">Nucleotide-binding</keyword>
<dbReference type="GO" id="GO:0043139">
    <property type="term" value="F:5'-3' DNA helicase activity"/>
    <property type="evidence" value="ECO:0007669"/>
    <property type="project" value="TreeGrafter"/>
</dbReference>
<dbReference type="Pfam" id="PF21138">
    <property type="entry name" value="SMUBP-2_HCS1_1B"/>
    <property type="match status" value="1"/>
</dbReference>
<protein>
    <recommendedName>
        <fullName evidence="8">Helicase ATP-binding domain-containing protein</fullName>
    </recommendedName>
</protein>
<dbReference type="GO" id="GO:0005524">
    <property type="term" value="F:ATP binding"/>
    <property type="evidence" value="ECO:0007669"/>
    <property type="project" value="UniProtKB-KW"/>
</dbReference>
<evidence type="ECO:0000256" key="1">
    <source>
        <dbReference type="ARBA" id="ARBA00007913"/>
    </source>
</evidence>
<evidence type="ECO:0000313" key="9">
    <source>
        <dbReference type="EMBL" id="PRP80757.1"/>
    </source>
</evidence>
<evidence type="ECO:0000256" key="4">
    <source>
        <dbReference type="ARBA" id="ARBA00022806"/>
    </source>
</evidence>
<dbReference type="Gene3D" id="2.40.30.270">
    <property type="match status" value="1"/>
</dbReference>
<dbReference type="InterPro" id="IPR047187">
    <property type="entry name" value="SF1_C_Upf1"/>
</dbReference>
<dbReference type="GO" id="GO:0016787">
    <property type="term" value="F:hydrolase activity"/>
    <property type="evidence" value="ECO:0007669"/>
    <property type="project" value="UniProtKB-KW"/>
</dbReference>
<dbReference type="Gene3D" id="3.40.50.300">
    <property type="entry name" value="P-loop containing nucleotide triphosphate hydrolases"/>
    <property type="match status" value="2"/>
</dbReference>
<keyword evidence="3" id="KW-0378">Hydrolase</keyword>
<dbReference type="GO" id="GO:0003723">
    <property type="term" value="F:RNA binding"/>
    <property type="evidence" value="ECO:0007669"/>
    <property type="project" value="InterPro"/>
</dbReference>
<dbReference type="InParanoid" id="A0A2P6N9Y0"/>
<evidence type="ECO:0000256" key="7">
    <source>
        <dbReference type="SAM" id="MobiDB-lite"/>
    </source>
</evidence>
<evidence type="ECO:0000256" key="5">
    <source>
        <dbReference type="ARBA" id="ARBA00022840"/>
    </source>
</evidence>
<evidence type="ECO:0000256" key="6">
    <source>
        <dbReference type="ARBA" id="ARBA00048432"/>
    </source>
</evidence>
<dbReference type="CDD" id="cd18808">
    <property type="entry name" value="SF1_C_Upf1"/>
    <property type="match status" value="1"/>
</dbReference>
<evidence type="ECO:0000313" key="10">
    <source>
        <dbReference type="Proteomes" id="UP000241769"/>
    </source>
</evidence>
<dbReference type="InterPro" id="IPR050534">
    <property type="entry name" value="Coronavir_polyprotein_1ab"/>
</dbReference>
<sequence length="773" mass="87681">MEMQRKRPLVAVSEPLIERGTYDRHGRLAALLNERAVRLGLHLGHPAPLTPAEHKVLPGVPQITGVELLKYEQEYFEKYKHLIDLVLEDELEEVKTRFGKGKDSLAQLQKEGVVLTQLQGRIDKELFNEYSCKFTTEDEGELPFHKFNRGDMVMISLSHENPMTASIMDGHISEKSKTYISIVFNKPPSDLEKKLWRIDKSANRVTYDRMKTALEIFCNRSKNFKATCHLKELIVGHVTDYEAWASQPPTTLGDTKLEAVMPEDFDRWLLNDSQRETILFALRRRLALIQGPPGTGKTHTAVHLIKALVDINRKLQKKIPILCAGDTNVAIDNLMEKLSDQGISCLRVGKPVKIREELREMSIEGQSLKHSLWPKLLEHRRELSLLQAEQQQNGSSEDLDKEIQVHQRSVRKLEKTIRESVLRNTNVICATCIGCGDDLLKDRKFPVVVIDESTQATEPSSMCALVKHCEHLIMLGDHFQLPPTVTSERAKDQGLGLSLYQRMIDRGVATQMLQIQYRMHPMIAKFPNEQFYSGKIQNGIGGDGKTLPRGFTWPNTNVPIAFVQNYTMEEKSNASKSKSNRKEAMMVIKIVNQLLDCGEYGARQIGVLTPYSGQVKLINDMMEKKQGSRDAGGRYHHLNVQSIDGFQGREKEVIIFSTVRSNSKKKVGFLKDWRRLNVALTRAKSAVIVIGNRDTLENDENWKKYLQFIDENNCVAALTVGKKREKVRSQTEAGGAKRGQAEPPQDGQNKDDSNMEVIPEEDLLVPQFCPERG</sequence>
<dbReference type="Pfam" id="PF13086">
    <property type="entry name" value="AAA_11"/>
    <property type="match status" value="1"/>
</dbReference>
<dbReference type="InterPro" id="IPR041677">
    <property type="entry name" value="DNA2/NAM7_AAA_11"/>
</dbReference>
<dbReference type="OrthoDB" id="6513042at2759"/>
<keyword evidence="5" id="KW-0067">ATP-binding</keyword>
<dbReference type="FunFam" id="3.40.50.300:FF:000326">
    <property type="entry name" value="P-loop containing nucleoside triphosphate hydrolase"/>
    <property type="match status" value="1"/>
</dbReference>
<comment type="similarity">
    <text evidence="1">Belongs to the DNA2/NAM7 helicase family.</text>
</comment>
<name>A0A2P6N9Y0_9EUKA</name>
<dbReference type="SUPFAM" id="SSF52540">
    <property type="entry name" value="P-loop containing nucleoside triphosphate hydrolases"/>
    <property type="match status" value="1"/>
</dbReference>
<dbReference type="PANTHER" id="PTHR43788">
    <property type="entry name" value="DNA2/NAM7 HELICASE FAMILY MEMBER"/>
    <property type="match status" value="1"/>
</dbReference>
<dbReference type="Proteomes" id="UP000241769">
    <property type="component" value="Unassembled WGS sequence"/>
</dbReference>
<dbReference type="InterPro" id="IPR048761">
    <property type="entry name" value="SMUBP-2_HCS1_1B"/>
</dbReference>
<keyword evidence="4" id="KW-0347">Helicase</keyword>
<evidence type="ECO:0000256" key="3">
    <source>
        <dbReference type="ARBA" id="ARBA00022801"/>
    </source>
</evidence>
<evidence type="ECO:0000256" key="2">
    <source>
        <dbReference type="ARBA" id="ARBA00022741"/>
    </source>
</evidence>
<dbReference type="AlphaFoldDB" id="A0A2P6N9Y0"/>
<gene>
    <name evidence="9" type="ORF">PROFUN_11497</name>
</gene>
<dbReference type="Pfam" id="PF13087">
    <property type="entry name" value="AAA_12"/>
    <property type="match status" value="1"/>
</dbReference>
<accession>A0A2P6N9Y0</accession>
<evidence type="ECO:0000259" key="8">
    <source>
        <dbReference type="SMART" id="SM00487"/>
    </source>
</evidence>
<proteinExistence type="inferred from homology"/>
<feature type="region of interest" description="Disordered" evidence="7">
    <location>
        <begin position="726"/>
        <end position="762"/>
    </location>
</feature>
<comment type="caution">
    <text evidence="9">The sequence shown here is derived from an EMBL/GenBank/DDBJ whole genome shotgun (WGS) entry which is preliminary data.</text>
</comment>
<dbReference type="STRING" id="1890364.A0A2P6N9Y0"/>
<dbReference type="GO" id="GO:0005694">
    <property type="term" value="C:chromosome"/>
    <property type="evidence" value="ECO:0007669"/>
    <property type="project" value="UniProtKB-ARBA"/>
</dbReference>
<feature type="domain" description="Helicase ATP-binding" evidence="8">
    <location>
        <begin position="266"/>
        <end position="518"/>
    </location>
</feature>
<comment type="catalytic activity">
    <reaction evidence="6">
        <text>ATP + H2O = ADP + phosphate + H(+)</text>
        <dbReference type="Rhea" id="RHEA:13065"/>
        <dbReference type="ChEBI" id="CHEBI:15377"/>
        <dbReference type="ChEBI" id="CHEBI:15378"/>
        <dbReference type="ChEBI" id="CHEBI:30616"/>
        <dbReference type="ChEBI" id="CHEBI:43474"/>
        <dbReference type="ChEBI" id="CHEBI:456216"/>
        <dbReference type="EC" id="3.6.4.12"/>
    </reaction>
    <physiologicalReaction direction="left-to-right" evidence="6">
        <dbReference type="Rhea" id="RHEA:13066"/>
    </physiologicalReaction>
</comment>
<dbReference type="InterPro" id="IPR027417">
    <property type="entry name" value="P-loop_NTPase"/>
</dbReference>
<keyword evidence="10" id="KW-1185">Reference proteome</keyword>
<organism evidence="9 10">
    <name type="scientific">Planoprotostelium fungivorum</name>
    <dbReference type="NCBI Taxonomy" id="1890364"/>
    <lineage>
        <taxon>Eukaryota</taxon>
        <taxon>Amoebozoa</taxon>
        <taxon>Evosea</taxon>
        <taxon>Variosea</taxon>
        <taxon>Cavosteliida</taxon>
        <taxon>Cavosteliaceae</taxon>
        <taxon>Planoprotostelium</taxon>
    </lineage>
</organism>